<keyword evidence="4 7" id="KW-1133">Transmembrane helix</keyword>
<feature type="transmembrane region" description="Helical" evidence="7">
    <location>
        <begin position="470"/>
        <end position="491"/>
    </location>
</feature>
<feature type="transmembrane region" description="Helical" evidence="7">
    <location>
        <begin position="70"/>
        <end position="95"/>
    </location>
</feature>
<dbReference type="EMBL" id="NAJQ01000059">
    <property type="protein sequence ID" value="TKA81027.1"/>
    <property type="molecule type" value="Genomic_DNA"/>
</dbReference>
<evidence type="ECO:0000256" key="3">
    <source>
        <dbReference type="ARBA" id="ARBA00022692"/>
    </source>
</evidence>
<evidence type="ECO:0000256" key="7">
    <source>
        <dbReference type="SAM" id="Phobius"/>
    </source>
</evidence>
<dbReference type="Pfam" id="PF13520">
    <property type="entry name" value="AA_permease_2"/>
    <property type="match status" value="1"/>
</dbReference>
<dbReference type="STRING" id="329884.A0A4U0XW78"/>
<evidence type="ECO:0000256" key="5">
    <source>
        <dbReference type="ARBA" id="ARBA00023136"/>
    </source>
</evidence>
<dbReference type="PANTHER" id="PTHR45649:SF14">
    <property type="entry name" value="GABA PERMEASE"/>
    <property type="match status" value="1"/>
</dbReference>
<proteinExistence type="predicted"/>
<feature type="transmembrane region" description="Helical" evidence="7">
    <location>
        <begin position="116"/>
        <end position="148"/>
    </location>
</feature>
<keyword evidence="5 7" id="KW-0472">Membrane</keyword>
<dbReference type="PANTHER" id="PTHR45649">
    <property type="entry name" value="AMINO-ACID PERMEASE BAT1"/>
    <property type="match status" value="1"/>
</dbReference>
<dbReference type="InterPro" id="IPR002293">
    <property type="entry name" value="AA/rel_permease1"/>
</dbReference>
<evidence type="ECO:0000256" key="6">
    <source>
        <dbReference type="SAM" id="MobiDB-lite"/>
    </source>
</evidence>
<dbReference type="InterPro" id="IPR004840">
    <property type="entry name" value="Amino_acid_permease_CS"/>
</dbReference>
<reference evidence="8 9" key="1">
    <citation type="submission" date="2017-03" db="EMBL/GenBank/DDBJ databases">
        <title>Genomes of endolithic fungi from Antarctica.</title>
        <authorList>
            <person name="Coleine C."/>
            <person name="Masonjones S."/>
            <person name="Stajich J.E."/>
        </authorList>
    </citation>
    <scope>NUCLEOTIDE SEQUENCE [LARGE SCALE GENOMIC DNA]</scope>
    <source>
        <strain evidence="8 9">CCFEE 5184</strain>
    </source>
</reference>
<feature type="transmembrane region" description="Helical" evidence="7">
    <location>
        <begin position="319"/>
        <end position="340"/>
    </location>
</feature>
<dbReference type="Proteomes" id="UP000309340">
    <property type="component" value="Unassembled WGS sequence"/>
</dbReference>
<dbReference type="AlphaFoldDB" id="A0A4U0XW78"/>
<comment type="caution">
    <text evidence="8">The sequence shown here is derived from an EMBL/GenBank/DDBJ whole genome shotgun (WGS) entry which is preliminary data.</text>
</comment>
<keyword evidence="3 7" id="KW-0812">Transmembrane</keyword>
<evidence type="ECO:0000256" key="2">
    <source>
        <dbReference type="ARBA" id="ARBA00022448"/>
    </source>
</evidence>
<dbReference type="Gene3D" id="1.20.1740.10">
    <property type="entry name" value="Amino acid/polyamine transporter I"/>
    <property type="match status" value="1"/>
</dbReference>
<dbReference type="GO" id="GO:0016020">
    <property type="term" value="C:membrane"/>
    <property type="evidence" value="ECO:0007669"/>
    <property type="project" value="UniProtKB-SubCell"/>
</dbReference>
<dbReference type="OrthoDB" id="2417308at2759"/>
<dbReference type="PIRSF" id="PIRSF006060">
    <property type="entry name" value="AA_transporter"/>
    <property type="match status" value="1"/>
</dbReference>
<feature type="transmembrane region" description="Helical" evidence="7">
    <location>
        <begin position="191"/>
        <end position="214"/>
    </location>
</feature>
<dbReference type="GO" id="GO:0006865">
    <property type="term" value="P:amino acid transport"/>
    <property type="evidence" value="ECO:0007669"/>
    <property type="project" value="InterPro"/>
</dbReference>
<feature type="transmembrane region" description="Helical" evidence="7">
    <location>
        <begin position="38"/>
        <end position="58"/>
    </location>
</feature>
<protein>
    <recommendedName>
        <fullName evidence="10">Choline transport protein</fullName>
    </recommendedName>
</protein>
<evidence type="ECO:0000256" key="1">
    <source>
        <dbReference type="ARBA" id="ARBA00004141"/>
    </source>
</evidence>
<evidence type="ECO:0000313" key="9">
    <source>
        <dbReference type="Proteomes" id="UP000309340"/>
    </source>
</evidence>
<dbReference type="GO" id="GO:0015101">
    <property type="term" value="F:organic cation transmembrane transporter activity"/>
    <property type="evidence" value="ECO:0007669"/>
    <property type="project" value="UniProtKB-ARBA"/>
</dbReference>
<name>A0A4U0XW78_9PEZI</name>
<gene>
    <name evidence="8" type="ORF">B0A55_02483</name>
</gene>
<accession>A0A4U0XW78</accession>
<evidence type="ECO:0008006" key="10">
    <source>
        <dbReference type="Google" id="ProtNLM"/>
    </source>
</evidence>
<feature type="transmembrane region" description="Helical" evidence="7">
    <location>
        <begin position="270"/>
        <end position="293"/>
    </location>
</feature>
<keyword evidence="2" id="KW-0813">Transport</keyword>
<evidence type="ECO:0000256" key="4">
    <source>
        <dbReference type="ARBA" id="ARBA00022989"/>
    </source>
</evidence>
<comment type="subcellular location">
    <subcellularLocation>
        <location evidence="1">Membrane</location>
        <topology evidence="1">Multi-pass membrane protein</topology>
    </subcellularLocation>
</comment>
<feature type="transmembrane region" description="Helical" evidence="7">
    <location>
        <begin position="234"/>
        <end position="250"/>
    </location>
</feature>
<feature type="transmembrane region" description="Helical" evidence="7">
    <location>
        <begin position="160"/>
        <end position="179"/>
    </location>
</feature>
<feature type="transmembrane region" description="Helical" evidence="7">
    <location>
        <begin position="399"/>
        <end position="421"/>
    </location>
</feature>
<organism evidence="8 9">
    <name type="scientific">Friedmanniomyces simplex</name>
    <dbReference type="NCBI Taxonomy" id="329884"/>
    <lineage>
        <taxon>Eukaryota</taxon>
        <taxon>Fungi</taxon>
        <taxon>Dikarya</taxon>
        <taxon>Ascomycota</taxon>
        <taxon>Pezizomycotina</taxon>
        <taxon>Dothideomycetes</taxon>
        <taxon>Dothideomycetidae</taxon>
        <taxon>Mycosphaerellales</taxon>
        <taxon>Teratosphaeriaceae</taxon>
        <taxon>Friedmanniomyces</taxon>
    </lineage>
</organism>
<sequence length="554" mass="59349">MAPRKSSTGGRRQSLLADDAHLAALGVKQELRRNFSPLSMLGLAFAILNSWTALSASLSLALPSGGPTSVIWGLITAGVCNLCLAASLAEFLSAYPTAGGQYHWVAVISWKRWMPILSWITGWINVFGWMALVATAGLLGSQLIIGIISLYNDNYTPEPWHQFLIYIGYNLVAALLNAFGNHLLPYINKTAIIWSISGFAIICITILACASPDYNSGDLVYRNFINNTGWPDGVAWLLGLLQGGLGLTGFDATAHMIEEIPNAALEGPKIMIYCVAIGVCTGFIFLSCLLFVAGPLDQVISSPAGPLGYILYHATGSKAGTVCLLLFPLICLLFAAISIMTTSSRMTYAFARDGGLPFSRLFARVHPKLDVPLEALALTNLVVLVFGCIFLGSSSAFNAIVSASVVALGLSYGIPVAINCLRGRKMLPATRAFILPEWFGWFANLLGVSYVILTTVLFVFPPALPVTGSSMNYCIVAFGIVLLISMIQWFVDGRKNFTGPKVELDEHVLTAVDSPVNVRAASTVQRQLDNEKAEALEAQGGGRPSAGELSEKDV</sequence>
<feature type="region of interest" description="Disordered" evidence="6">
    <location>
        <begin position="535"/>
        <end position="554"/>
    </location>
</feature>
<feature type="transmembrane region" description="Helical" evidence="7">
    <location>
        <begin position="373"/>
        <end position="393"/>
    </location>
</feature>
<evidence type="ECO:0000313" key="8">
    <source>
        <dbReference type="EMBL" id="TKA81027.1"/>
    </source>
</evidence>
<dbReference type="PROSITE" id="PS00218">
    <property type="entry name" value="AMINO_ACID_PERMEASE_1"/>
    <property type="match status" value="1"/>
</dbReference>
<dbReference type="FunFam" id="1.20.1740.10:FF:000046">
    <property type="entry name" value="Amino-acid permease, putative"/>
    <property type="match status" value="1"/>
</dbReference>
<feature type="transmembrane region" description="Helical" evidence="7">
    <location>
        <begin position="441"/>
        <end position="464"/>
    </location>
</feature>
<keyword evidence="9" id="KW-1185">Reference proteome</keyword>